<evidence type="ECO:0000256" key="2">
    <source>
        <dbReference type="ARBA" id="ARBA00022475"/>
    </source>
</evidence>
<dbReference type="AlphaFoldDB" id="A0A0S3J2S3"/>
<proteinExistence type="evidence at transcript level"/>
<name>A0A0S3J2S3_9CUCU</name>
<keyword evidence="3 6" id="KW-0812">Transmembrane</keyword>
<feature type="transmembrane region" description="Helical" evidence="6">
    <location>
        <begin position="59"/>
        <end position="77"/>
    </location>
</feature>
<dbReference type="Pfam" id="PF08395">
    <property type="entry name" value="7tm_7"/>
    <property type="match status" value="1"/>
</dbReference>
<keyword evidence="5 6" id="KW-0472">Membrane</keyword>
<dbReference type="EMBL" id="KT884512">
    <property type="protein sequence ID" value="ALR72586.1"/>
    <property type="molecule type" value="mRNA"/>
</dbReference>
<evidence type="ECO:0000256" key="5">
    <source>
        <dbReference type="ARBA" id="ARBA00023136"/>
    </source>
</evidence>
<keyword evidence="2" id="KW-1003">Cell membrane</keyword>
<protein>
    <submittedName>
        <fullName evidence="7">Putative gustatory receptor GR9</fullName>
    </submittedName>
</protein>
<sequence length="81" mass="9180">MSCDGVERCADRIVTTCYMNLDILEKSPIREEILSFTEYVEQLTPVFSAVGFFQVNQKVLSSLFSAVISYFIIIIQFNSGL</sequence>
<evidence type="ECO:0000313" key="7">
    <source>
        <dbReference type="EMBL" id="ALR72586.1"/>
    </source>
</evidence>
<organism evidence="7">
    <name type="scientific">Colaphellus bowringi</name>
    <dbReference type="NCBI Taxonomy" id="561076"/>
    <lineage>
        <taxon>Eukaryota</taxon>
        <taxon>Metazoa</taxon>
        <taxon>Ecdysozoa</taxon>
        <taxon>Arthropoda</taxon>
        <taxon>Hexapoda</taxon>
        <taxon>Insecta</taxon>
        <taxon>Pterygota</taxon>
        <taxon>Neoptera</taxon>
        <taxon>Endopterygota</taxon>
        <taxon>Coleoptera</taxon>
        <taxon>Polyphaga</taxon>
        <taxon>Cucujiformia</taxon>
        <taxon>Chrysomeloidea</taxon>
        <taxon>Chrysomelidae</taxon>
        <taxon>Chrysomelinae</taxon>
        <taxon>Chrysomelini</taxon>
        <taxon>Colaphellus</taxon>
    </lineage>
</organism>
<keyword evidence="7" id="KW-0675">Receptor</keyword>
<dbReference type="InterPro" id="IPR013604">
    <property type="entry name" value="7TM_chemorcpt"/>
</dbReference>
<comment type="subcellular location">
    <subcellularLocation>
        <location evidence="1">Cell membrane</location>
        <topology evidence="1">Multi-pass membrane protein</topology>
    </subcellularLocation>
</comment>
<evidence type="ECO:0000256" key="6">
    <source>
        <dbReference type="SAM" id="Phobius"/>
    </source>
</evidence>
<evidence type="ECO:0000256" key="3">
    <source>
        <dbReference type="ARBA" id="ARBA00022692"/>
    </source>
</evidence>
<keyword evidence="4 6" id="KW-1133">Transmembrane helix</keyword>
<dbReference type="GO" id="GO:0005886">
    <property type="term" value="C:plasma membrane"/>
    <property type="evidence" value="ECO:0007669"/>
    <property type="project" value="UniProtKB-SubCell"/>
</dbReference>
<reference evidence="7" key="1">
    <citation type="journal article" date="2015" name="BMC Genomics">
        <title>Candidate chemosensory genes identified in Colaphellus bowringi by antennal transcriptome analysis.</title>
        <authorList>
            <person name="Li X.M."/>
            <person name="Zhu X.Y."/>
            <person name="Wang Z.Q."/>
            <person name="Wang Y."/>
            <person name="He P."/>
            <person name="Chen G."/>
            <person name="Sun L."/>
            <person name="Deng D.G."/>
            <person name="Zhang Y.N."/>
        </authorList>
    </citation>
    <scope>NUCLEOTIDE SEQUENCE</scope>
</reference>
<evidence type="ECO:0000256" key="1">
    <source>
        <dbReference type="ARBA" id="ARBA00004651"/>
    </source>
</evidence>
<evidence type="ECO:0000256" key="4">
    <source>
        <dbReference type="ARBA" id="ARBA00022989"/>
    </source>
</evidence>
<dbReference type="GO" id="GO:0050909">
    <property type="term" value="P:sensory perception of taste"/>
    <property type="evidence" value="ECO:0007669"/>
    <property type="project" value="InterPro"/>
</dbReference>
<reference evidence="7" key="2">
    <citation type="submission" date="2015-10" db="EMBL/GenBank/DDBJ databases">
        <authorList>
            <person name="Gilbert D.G."/>
        </authorList>
    </citation>
    <scope>NUCLEOTIDE SEQUENCE</scope>
</reference>
<accession>A0A0S3J2S3</accession>